<dbReference type="GO" id="GO:0003978">
    <property type="term" value="F:UDP-glucose 4-epimerase activity"/>
    <property type="evidence" value="ECO:0007669"/>
    <property type="project" value="UniProtKB-UniRule"/>
</dbReference>
<sequence>MRLLITGGAGYIGSHVVALLLEKKHELLIVDNLEKGNRANLFPGVELIQGDLQDLSVLEKAFRKPVDAVFHFAAWKAAGESMTDPSKYALNNISGTLQLLAFMEKAGTKRIIFSSSAAVYGSPKYLPVDEQHPLHPENYYGYTKLAIEDNLRWYASLKGFHFAALRYFNAAGYDPLGRVRGLERTPANLLPIIMEAASGMRERFEVFGTDYETPDGSCVRDYIHVSDLAKAHVLSLEYLESEKKSLTVNLGSEKGYSVLEMIRLAEEVVGRPIPHKISGRRAGDPAELLASSSLARELLQWSPEFSDAKTLLKTMWDVYQNPAIVE</sequence>
<dbReference type="SUPFAM" id="SSF51735">
    <property type="entry name" value="NAD(P)-binding Rossmann-fold domains"/>
    <property type="match status" value="1"/>
</dbReference>
<evidence type="ECO:0000256" key="10">
    <source>
        <dbReference type="RuleBase" id="RU366046"/>
    </source>
</evidence>
<evidence type="ECO:0000256" key="5">
    <source>
        <dbReference type="ARBA" id="ARBA00013189"/>
    </source>
</evidence>
<dbReference type="EMBL" id="RQFA01000048">
    <property type="protein sequence ID" value="TGK32731.1"/>
    <property type="molecule type" value="Genomic_DNA"/>
</dbReference>
<dbReference type="GO" id="GO:0033499">
    <property type="term" value="P:galactose catabolic process via UDP-galactose, Leloir pathway"/>
    <property type="evidence" value="ECO:0007669"/>
    <property type="project" value="TreeGrafter"/>
</dbReference>
<evidence type="ECO:0000256" key="3">
    <source>
        <dbReference type="ARBA" id="ARBA00004947"/>
    </source>
</evidence>
<dbReference type="EC" id="5.1.3.2" evidence="5 10"/>
<keyword evidence="8 10" id="KW-0413">Isomerase</keyword>
<dbReference type="AlphaFoldDB" id="A0A5F1YNG1"/>
<dbReference type="Proteomes" id="UP000298277">
    <property type="component" value="Unassembled WGS sequence"/>
</dbReference>
<evidence type="ECO:0000256" key="1">
    <source>
        <dbReference type="ARBA" id="ARBA00000083"/>
    </source>
</evidence>
<evidence type="ECO:0000313" key="12">
    <source>
        <dbReference type="EMBL" id="TGK32731.1"/>
    </source>
</evidence>
<dbReference type="InterPro" id="IPR036291">
    <property type="entry name" value="NAD(P)-bd_dom_sf"/>
</dbReference>
<dbReference type="Gene3D" id="3.90.25.10">
    <property type="entry name" value="UDP-galactose 4-epimerase, domain 1"/>
    <property type="match status" value="1"/>
</dbReference>
<evidence type="ECO:0000256" key="2">
    <source>
        <dbReference type="ARBA" id="ARBA00001911"/>
    </source>
</evidence>
<reference evidence="12" key="1">
    <citation type="journal article" date="2019" name="PLoS Negl. Trop. Dis.">
        <title>Revisiting the worldwide diversity of Leptospira species in the environment.</title>
        <authorList>
            <person name="Vincent A.T."/>
            <person name="Schiettekatte O."/>
            <person name="Bourhy P."/>
            <person name="Veyrier F.J."/>
            <person name="Picardeau M."/>
        </authorList>
    </citation>
    <scope>NUCLEOTIDE SEQUENCE [LARGE SCALE GENOMIC DNA]</scope>
    <source>
        <strain evidence="12">201800299</strain>
    </source>
</reference>
<evidence type="ECO:0000256" key="8">
    <source>
        <dbReference type="ARBA" id="ARBA00023235"/>
    </source>
</evidence>
<protein>
    <recommendedName>
        <fullName evidence="6 10">UDP-glucose 4-epimerase</fullName>
        <ecNumber evidence="5 10">5.1.3.2</ecNumber>
    </recommendedName>
</protein>
<proteinExistence type="inferred from homology"/>
<evidence type="ECO:0000256" key="9">
    <source>
        <dbReference type="ARBA" id="ARBA00023277"/>
    </source>
</evidence>
<dbReference type="InterPro" id="IPR001509">
    <property type="entry name" value="Epimerase_deHydtase"/>
</dbReference>
<dbReference type="OrthoDB" id="9801785at2"/>
<dbReference type="Pfam" id="PF01370">
    <property type="entry name" value="Epimerase"/>
    <property type="match status" value="1"/>
</dbReference>
<dbReference type="CDD" id="cd05247">
    <property type="entry name" value="UDP_G4E_1_SDR_e"/>
    <property type="match status" value="1"/>
</dbReference>
<comment type="similarity">
    <text evidence="4 10">Belongs to the NAD(P)-dependent epimerase/dehydratase family.</text>
</comment>
<dbReference type="InterPro" id="IPR005886">
    <property type="entry name" value="UDP_G4E"/>
</dbReference>
<dbReference type="PANTHER" id="PTHR43725">
    <property type="entry name" value="UDP-GLUCOSE 4-EPIMERASE"/>
    <property type="match status" value="1"/>
</dbReference>
<gene>
    <name evidence="12" type="primary">galE</name>
    <name evidence="12" type="ORF">EHQ17_12230</name>
</gene>
<comment type="cofactor">
    <cofactor evidence="2 10">
        <name>NAD(+)</name>
        <dbReference type="ChEBI" id="CHEBI:57540"/>
    </cofactor>
</comment>
<keyword evidence="9 10" id="KW-0119">Carbohydrate metabolism</keyword>
<comment type="caution">
    <text evidence="12">The sequence shown here is derived from an EMBL/GenBank/DDBJ whole genome shotgun (WGS) entry which is preliminary data.</text>
</comment>
<dbReference type="Gene3D" id="3.40.50.720">
    <property type="entry name" value="NAD(P)-binding Rossmann-like Domain"/>
    <property type="match status" value="1"/>
</dbReference>
<dbReference type="NCBIfam" id="TIGR01179">
    <property type="entry name" value="galE"/>
    <property type="match status" value="1"/>
</dbReference>
<evidence type="ECO:0000256" key="6">
    <source>
        <dbReference type="ARBA" id="ARBA00018569"/>
    </source>
</evidence>
<keyword evidence="13" id="KW-1185">Reference proteome</keyword>
<comment type="catalytic activity">
    <reaction evidence="1 10">
        <text>UDP-alpha-D-glucose = UDP-alpha-D-galactose</text>
        <dbReference type="Rhea" id="RHEA:22168"/>
        <dbReference type="ChEBI" id="CHEBI:58885"/>
        <dbReference type="ChEBI" id="CHEBI:66914"/>
        <dbReference type="EC" id="5.1.3.2"/>
    </reaction>
</comment>
<name>A0A5F1YNG1_9LEPT</name>
<comment type="subunit">
    <text evidence="10">Homodimer.</text>
</comment>
<dbReference type="RefSeq" id="WP_135593996.1">
    <property type="nucleotide sequence ID" value="NZ_RQEZ01000057.1"/>
</dbReference>
<evidence type="ECO:0000256" key="7">
    <source>
        <dbReference type="ARBA" id="ARBA00023027"/>
    </source>
</evidence>
<dbReference type="PANTHER" id="PTHR43725:SF53">
    <property type="entry name" value="UDP-ARABINOSE 4-EPIMERASE 1"/>
    <property type="match status" value="1"/>
</dbReference>
<evidence type="ECO:0000259" key="11">
    <source>
        <dbReference type="Pfam" id="PF01370"/>
    </source>
</evidence>
<comment type="pathway">
    <text evidence="3 10">Carbohydrate metabolism; galactose metabolism.</text>
</comment>
<keyword evidence="7 10" id="KW-0520">NAD</keyword>
<accession>A0A5F1YNG1</accession>
<evidence type="ECO:0000256" key="4">
    <source>
        <dbReference type="ARBA" id="ARBA00007637"/>
    </source>
</evidence>
<dbReference type="UniPathway" id="UPA00214"/>
<organism evidence="12 13">
    <name type="scientific">Leptospira gomenensis</name>
    <dbReference type="NCBI Taxonomy" id="2484974"/>
    <lineage>
        <taxon>Bacteria</taxon>
        <taxon>Pseudomonadati</taxon>
        <taxon>Spirochaetota</taxon>
        <taxon>Spirochaetia</taxon>
        <taxon>Leptospirales</taxon>
        <taxon>Leptospiraceae</taxon>
        <taxon>Leptospira</taxon>
    </lineage>
</organism>
<evidence type="ECO:0000313" key="13">
    <source>
        <dbReference type="Proteomes" id="UP000298277"/>
    </source>
</evidence>
<feature type="domain" description="NAD-dependent epimerase/dehydratase" evidence="11">
    <location>
        <begin position="4"/>
        <end position="251"/>
    </location>
</feature>